<organism evidence="1 2">
    <name type="scientific">Microbacterium marmarense</name>
    <dbReference type="NCBI Taxonomy" id="3122051"/>
    <lineage>
        <taxon>Bacteria</taxon>
        <taxon>Bacillati</taxon>
        <taxon>Actinomycetota</taxon>
        <taxon>Actinomycetes</taxon>
        <taxon>Micrococcales</taxon>
        <taxon>Microbacteriaceae</taxon>
        <taxon>Microbacterium</taxon>
    </lineage>
</organism>
<name>A0ABU8LV02_9MICO</name>
<reference evidence="1 2" key="1">
    <citation type="submission" date="2024-02" db="EMBL/GenBank/DDBJ databases">
        <authorList>
            <person name="Saticioglu I.B."/>
        </authorList>
    </citation>
    <scope>NUCLEOTIDE SEQUENCE [LARGE SCALE GENOMIC DNA]</scope>
    <source>
        <strain evidence="1 2">Mu-86</strain>
    </source>
</reference>
<evidence type="ECO:0000313" key="1">
    <source>
        <dbReference type="EMBL" id="MEJ1155090.1"/>
    </source>
</evidence>
<comment type="caution">
    <text evidence="1">The sequence shown here is derived from an EMBL/GenBank/DDBJ whole genome shotgun (WGS) entry which is preliminary data.</text>
</comment>
<proteinExistence type="predicted"/>
<accession>A0ABU8LV02</accession>
<gene>
    <name evidence="1" type="ORF">WDU96_05685</name>
</gene>
<sequence length="189" mass="19636">MPPPGALQLRWKRVPPTKTRRDVAWSLIRELVGGGILISNPCAHCGRPHGAVQLSAPGMHASVSYAGDYAVVAVATGPFAGFAIDAELGESAVRDDAGLAGVLRRGAAATIREWVRVEAALKADGRGLRVDPTRVLVEALSPHQWRAHVPDGAPISGWDVDDGPDGVVLSAAYAFSAAMPEAPAVPATV</sequence>
<evidence type="ECO:0000313" key="2">
    <source>
        <dbReference type="Proteomes" id="UP001368654"/>
    </source>
</evidence>
<protein>
    <submittedName>
        <fullName evidence="1">Chemotaxis protein CheY</fullName>
    </submittedName>
</protein>
<dbReference type="SUPFAM" id="SSF56214">
    <property type="entry name" value="4'-phosphopantetheinyl transferase"/>
    <property type="match status" value="1"/>
</dbReference>
<dbReference type="InterPro" id="IPR037143">
    <property type="entry name" value="4-PPantetheinyl_Trfase_dom_sf"/>
</dbReference>
<dbReference type="EMBL" id="JBBDGL010000001">
    <property type="protein sequence ID" value="MEJ1155090.1"/>
    <property type="molecule type" value="Genomic_DNA"/>
</dbReference>
<keyword evidence="2" id="KW-1185">Reference proteome</keyword>
<dbReference type="Proteomes" id="UP001368654">
    <property type="component" value="Unassembled WGS sequence"/>
</dbReference>
<dbReference type="RefSeq" id="WP_337337499.1">
    <property type="nucleotide sequence ID" value="NZ_JBBDGL010000001.1"/>
</dbReference>